<accession>A0AAJ0C5J0</accession>
<evidence type="ECO:0000313" key="3">
    <source>
        <dbReference type="Proteomes" id="UP001244011"/>
    </source>
</evidence>
<dbReference type="RefSeq" id="XP_060286045.1">
    <property type="nucleotide sequence ID" value="XM_060429708.1"/>
</dbReference>
<evidence type="ECO:0000313" key="2">
    <source>
        <dbReference type="EMBL" id="KAK1769832.1"/>
    </source>
</evidence>
<evidence type="ECO:0000256" key="1">
    <source>
        <dbReference type="SAM" id="MobiDB-lite"/>
    </source>
</evidence>
<proteinExistence type="predicted"/>
<dbReference type="GeneID" id="85312895"/>
<dbReference type="Proteomes" id="UP001244011">
    <property type="component" value="Unassembled WGS sequence"/>
</dbReference>
<dbReference type="AlphaFoldDB" id="A0AAJ0C5J0"/>
<name>A0AAJ0C5J0_9PEZI</name>
<reference evidence="2" key="1">
    <citation type="submission" date="2023-06" db="EMBL/GenBank/DDBJ databases">
        <title>Genome-scale phylogeny and comparative genomics of the fungal order Sordariales.</title>
        <authorList>
            <consortium name="Lawrence Berkeley National Laboratory"/>
            <person name="Hensen N."/>
            <person name="Bonometti L."/>
            <person name="Westerberg I."/>
            <person name="Brannstrom I.O."/>
            <person name="Guillou S."/>
            <person name="Cros-Aarteil S."/>
            <person name="Calhoun S."/>
            <person name="Haridas S."/>
            <person name="Kuo A."/>
            <person name="Mondo S."/>
            <person name="Pangilinan J."/>
            <person name="Riley R."/>
            <person name="Labutti K."/>
            <person name="Andreopoulos B."/>
            <person name="Lipzen A."/>
            <person name="Chen C."/>
            <person name="Yanf M."/>
            <person name="Daum C."/>
            <person name="Ng V."/>
            <person name="Clum A."/>
            <person name="Steindorff A."/>
            <person name="Ohm R."/>
            <person name="Martin F."/>
            <person name="Silar P."/>
            <person name="Natvig D."/>
            <person name="Lalanne C."/>
            <person name="Gautier V."/>
            <person name="Ament-Velasquez S.L."/>
            <person name="Kruys A."/>
            <person name="Hutchinson M.I."/>
            <person name="Powell A.J."/>
            <person name="Barry K."/>
            <person name="Miller A.N."/>
            <person name="Grigoriev I.V."/>
            <person name="Debuchy R."/>
            <person name="Gladieux P."/>
            <person name="Thoren M.H."/>
            <person name="Johannesson H."/>
        </authorList>
    </citation>
    <scope>NUCLEOTIDE SEQUENCE</scope>
    <source>
        <strain evidence="2">8032-3</strain>
    </source>
</reference>
<sequence>MAGLIPLMLKPAAPPGTRTSIAFRPGHSRLSSTGSIPVAKPNPPKRLSQPVPTRLPVLPYTRTEWRKAIREVKAMHVSRRYRACATRCAEILDNIKETSQVEPAYLMYLHFYAAASMEMCTRPLPLTSPYRTDLLRQASSHYEQAASLVQAAEDSVAARTRSGSASSTHSSCHSPYGSVSSRTWTADTSLSSPTNSVCSFDDLATKSQSSPHRTLKRIKKVSFSLPKEEETFRIPEPLIRPDSPTLGFDDEYFHAGAALKTLPEPPRPKLIAEELPLVPEDGPLGVNQDEEEDDDDPFPVERSVHRYNEHLSSLRAQLASHSAHLAALLAGGGGSASPPPAETSVPLLPLSLLPLPRPRRDSIGVDPRALDKQARIDRLRRNGWQRKRFDARRYEDLCDAVMAELS</sequence>
<protein>
    <submittedName>
        <fullName evidence="2">Uncharacterized protein</fullName>
    </submittedName>
</protein>
<comment type="caution">
    <text evidence="2">The sequence shown here is derived from an EMBL/GenBank/DDBJ whole genome shotgun (WGS) entry which is preliminary data.</text>
</comment>
<dbReference type="EMBL" id="MU839001">
    <property type="protein sequence ID" value="KAK1769832.1"/>
    <property type="molecule type" value="Genomic_DNA"/>
</dbReference>
<keyword evidence="3" id="KW-1185">Reference proteome</keyword>
<gene>
    <name evidence="2" type="ORF">QBC33DRAFT_556255</name>
</gene>
<feature type="region of interest" description="Disordered" evidence="1">
    <location>
        <begin position="159"/>
        <end position="178"/>
    </location>
</feature>
<feature type="region of interest" description="Disordered" evidence="1">
    <location>
        <begin position="24"/>
        <end position="53"/>
    </location>
</feature>
<organism evidence="2 3">
    <name type="scientific">Phialemonium atrogriseum</name>
    <dbReference type="NCBI Taxonomy" id="1093897"/>
    <lineage>
        <taxon>Eukaryota</taxon>
        <taxon>Fungi</taxon>
        <taxon>Dikarya</taxon>
        <taxon>Ascomycota</taxon>
        <taxon>Pezizomycotina</taxon>
        <taxon>Sordariomycetes</taxon>
        <taxon>Sordariomycetidae</taxon>
        <taxon>Cephalothecales</taxon>
        <taxon>Cephalothecaceae</taxon>
        <taxon>Phialemonium</taxon>
    </lineage>
</organism>